<feature type="region of interest" description="Disordered" evidence="1">
    <location>
        <begin position="1"/>
        <end position="21"/>
    </location>
</feature>
<name>A0A6A5VFD5_9PLEO</name>
<feature type="compositionally biased region" description="Polar residues" evidence="1">
    <location>
        <begin position="219"/>
        <end position="228"/>
    </location>
</feature>
<dbReference type="Proteomes" id="UP000800036">
    <property type="component" value="Unassembled WGS sequence"/>
</dbReference>
<accession>A0A6A5VFD5</accession>
<protein>
    <submittedName>
        <fullName evidence="2">Uncharacterized protein</fullName>
    </submittedName>
</protein>
<evidence type="ECO:0000313" key="2">
    <source>
        <dbReference type="EMBL" id="KAF1975884.1"/>
    </source>
</evidence>
<dbReference type="EMBL" id="ML976669">
    <property type="protein sequence ID" value="KAF1975884.1"/>
    <property type="molecule type" value="Genomic_DNA"/>
</dbReference>
<gene>
    <name evidence="2" type="ORF">BU23DRAFT_69781</name>
</gene>
<feature type="region of interest" description="Disordered" evidence="1">
    <location>
        <begin position="216"/>
        <end position="241"/>
    </location>
</feature>
<reference evidence="2" key="1">
    <citation type="journal article" date="2020" name="Stud. Mycol.">
        <title>101 Dothideomycetes genomes: a test case for predicting lifestyles and emergence of pathogens.</title>
        <authorList>
            <person name="Haridas S."/>
            <person name="Albert R."/>
            <person name="Binder M."/>
            <person name="Bloem J."/>
            <person name="Labutti K."/>
            <person name="Salamov A."/>
            <person name="Andreopoulos B."/>
            <person name="Baker S."/>
            <person name="Barry K."/>
            <person name="Bills G."/>
            <person name="Bluhm B."/>
            <person name="Cannon C."/>
            <person name="Castanera R."/>
            <person name="Culley D."/>
            <person name="Daum C."/>
            <person name="Ezra D."/>
            <person name="Gonzalez J."/>
            <person name="Henrissat B."/>
            <person name="Kuo A."/>
            <person name="Liang C."/>
            <person name="Lipzen A."/>
            <person name="Lutzoni F."/>
            <person name="Magnuson J."/>
            <person name="Mondo S."/>
            <person name="Nolan M."/>
            <person name="Ohm R."/>
            <person name="Pangilinan J."/>
            <person name="Park H.-J."/>
            <person name="Ramirez L."/>
            <person name="Alfaro M."/>
            <person name="Sun H."/>
            <person name="Tritt A."/>
            <person name="Yoshinaga Y."/>
            <person name="Zwiers L.-H."/>
            <person name="Turgeon B."/>
            <person name="Goodwin S."/>
            <person name="Spatafora J."/>
            <person name="Crous P."/>
            <person name="Grigoriev I."/>
        </authorList>
    </citation>
    <scope>NUCLEOTIDE SEQUENCE</scope>
    <source>
        <strain evidence="2">CBS 107.79</strain>
    </source>
</reference>
<evidence type="ECO:0000313" key="3">
    <source>
        <dbReference type="Proteomes" id="UP000800036"/>
    </source>
</evidence>
<sequence>MASTLYSGTADERNPAISSVPPFRRCRIPARLGDHRPATSSITRNGSRSASHVSIASERGGLGLCNLSWAVNNLTELLASGRLLAWPAVAARSVSRESQMRRTRLGYDPQYSQAGRYWHVLAQSALNTDWWSLERLTACMTAGCVPASQSKRRERLERPLDQAGARRAPICLHDSIHPRQEREVGGLDEDMSPGLGLGGADEWRAFAGSPLISVRAPDQTETSSTGSYDCQAASDEKEVDPFPTASLPLGSWRHHSSVSGRVLVGYVLTVLSHSGA</sequence>
<keyword evidence="3" id="KW-1185">Reference proteome</keyword>
<organism evidence="2 3">
    <name type="scientific">Bimuria novae-zelandiae CBS 107.79</name>
    <dbReference type="NCBI Taxonomy" id="1447943"/>
    <lineage>
        <taxon>Eukaryota</taxon>
        <taxon>Fungi</taxon>
        <taxon>Dikarya</taxon>
        <taxon>Ascomycota</taxon>
        <taxon>Pezizomycotina</taxon>
        <taxon>Dothideomycetes</taxon>
        <taxon>Pleosporomycetidae</taxon>
        <taxon>Pleosporales</taxon>
        <taxon>Massarineae</taxon>
        <taxon>Didymosphaeriaceae</taxon>
        <taxon>Bimuria</taxon>
    </lineage>
</organism>
<evidence type="ECO:0000256" key="1">
    <source>
        <dbReference type="SAM" id="MobiDB-lite"/>
    </source>
</evidence>
<dbReference type="AlphaFoldDB" id="A0A6A5VFD5"/>
<proteinExistence type="predicted"/>